<dbReference type="FunFam" id="3.40.50.1010:FF:000014">
    <property type="entry name" value="telomerase-binding protein EST1A isoform X1"/>
    <property type="match status" value="1"/>
</dbReference>
<dbReference type="PANTHER" id="PTHR15696">
    <property type="entry name" value="SMG-7 SUPPRESSOR WITH MORPHOLOGICAL EFFECT ON GENITALIA PROTEIN 7"/>
    <property type="match status" value="1"/>
</dbReference>
<accession>A0A812EGY0</accession>
<evidence type="ECO:0000256" key="2">
    <source>
        <dbReference type="SAM" id="Coils"/>
    </source>
</evidence>
<dbReference type="SUPFAM" id="SSF88723">
    <property type="entry name" value="PIN domain-like"/>
    <property type="match status" value="1"/>
</dbReference>
<proteinExistence type="predicted"/>
<evidence type="ECO:0000256" key="1">
    <source>
        <dbReference type="ARBA" id="ARBA00023161"/>
    </source>
</evidence>
<dbReference type="PANTHER" id="PTHR15696:SF0">
    <property type="entry name" value="TELOMERASE-BINDING PROTEIN EST1A"/>
    <property type="match status" value="1"/>
</dbReference>
<feature type="compositionally biased region" description="Basic and acidic residues" evidence="3">
    <location>
        <begin position="1"/>
        <end position="24"/>
    </location>
</feature>
<dbReference type="InterPro" id="IPR018834">
    <property type="entry name" value="DNA/RNA-bd_Est1-type"/>
</dbReference>
<dbReference type="EMBL" id="CAHIKZ030005350">
    <property type="protein sequence ID" value="CAE1322979.1"/>
    <property type="molecule type" value="Genomic_DNA"/>
</dbReference>
<dbReference type="AlphaFoldDB" id="A0A812EGY0"/>
<reference evidence="5" key="1">
    <citation type="submission" date="2021-01" db="EMBL/GenBank/DDBJ databases">
        <authorList>
            <person name="Li R."/>
            <person name="Bekaert M."/>
        </authorList>
    </citation>
    <scope>NUCLEOTIDE SEQUENCE</scope>
    <source>
        <strain evidence="5">Farmed</strain>
    </source>
</reference>
<name>A0A812EGY0_ACAPH</name>
<feature type="region of interest" description="Disordered" evidence="3">
    <location>
        <begin position="1"/>
        <end position="33"/>
    </location>
</feature>
<organism evidence="5 6">
    <name type="scientific">Acanthosepion pharaonis</name>
    <name type="common">Pharaoh cuttlefish</name>
    <name type="synonym">Sepia pharaonis</name>
    <dbReference type="NCBI Taxonomy" id="158019"/>
    <lineage>
        <taxon>Eukaryota</taxon>
        <taxon>Metazoa</taxon>
        <taxon>Spiralia</taxon>
        <taxon>Lophotrochozoa</taxon>
        <taxon>Mollusca</taxon>
        <taxon>Cephalopoda</taxon>
        <taxon>Coleoidea</taxon>
        <taxon>Decapodiformes</taxon>
        <taxon>Sepiida</taxon>
        <taxon>Sepiina</taxon>
        <taxon>Sepiidae</taxon>
        <taxon>Acanthosepion</taxon>
    </lineage>
</organism>
<dbReference type="InterPro" id="IPR045153">
    <property type="entry name" value="Est1/Ebs1-like"/>
</dbReference>
<comment type="caution">
    <text evidence="5">The sequence shown here is derived from an EMBL/GenBank/DDBJ whole genome shotgun (WGS) entry which is preliminary data.</text>
</comment>
<dbReference type="OrthoDB" id="2017974at2759"/>
<dbReference type="InterPro" id="IPR029060">
    <property type="entry name" value="PIN-like_dom_sf"/>
</dbReference>
<dbReference type="InterPro" id="IPR011990">
    <property type="entry name" value="TPR-like_helical_dom_sf"/>
</dbReference>
<evidence type="ECO:0000313" key="6">
    <source>
        <dbReference type="Proteomes" id="UP000597762"/>
    </source>
</evidence>
<keyword evidence="5" id="KW-0378">Hydrolase</keyword>
<evidence type="ECO:0000256" key="3">
    <source>
        <dbReference type="SAM" id="MobiDB-lite"/>
    </source>
</evidence>
<dbReference type="GO" id="GO:0070034">
    <property type="term" value="F:telomerase RNA binding"/>
    <property type="evidence" value="ECO:0007669"/>
    <property type="project" value="TreeGrafter"/>
</dbReference>
<feature type="coiled-coil region" evidence="2">
    <location>
        <begin position="321"/>
        <end position="379"/>
    </location>
</feature>
<dbReference type="Gene3D" id="3.40.50.1010">
    <property type="entry name" value="5'-nuclease"/>
    <property type="match status" value="1"/>
</dbReference>
<dbReference type="Pfam" id="PF10373">
    <property type="entry name" value="EST1_DNA_bind"/>
    <property type="match status" value="1"/>
</dbReference>
<sequence>MTLFDEARKKAEAAEKKRVAEKERIKKLKKRRRYQGQRREIWIAPDGSSHENQIEDSYEEDLSKLPLDKLNRRFVLSFLNVHGKLFTKIGMETFLEMCSQMLQEFQTLLQQAHPTITCMRILQLMAINMFMIGNTALKESCEEGNGRSLLQEHAVQLGLDMFAILVERCAELLHNHLKYNNSPQELLSYTLSHYMPAVKVWADWMICHPQLWMQPPNLNDPDLGPNTDVWESLAKLCNVLIQVDISHDIARDCLRIQTLQMFGDYLCGIEPPMLSFNVETKQYYSVAPSQKCNEIEAEINTLDDVTSEEEIIETEEDDELVGGEEDNLKMLRAKKEELKKKVEAKTLHQQNIQMLRAKREQLQKEVEQQTNRRQNIQAILQEHRTCSVEVEIRPMYLLPDTNCFIDHLSGIQKLVFTTKYTISVPLIVINELDGLARGNLEGHYDSVEHSDMVKENAKQAMAFLEEQFDQKNPRLRAQTTKGNMLDTIVYRSETTDTKGNNDDLILACCLHYCKDHVPKVKDGPIRLERDVVLLTDDRNLRLKAHTYNVPVKDVPSFLKWCKVT</sequence>
<keyword evidence="1" id="KW-0866">Nonsense-mediated mRNA decay</keyword>
<dbReference type="Pfam" id="PF13638">
    <property type="entry name" value="PIN_4"/>
    <property type="match status" value="1"/>
</dbReference>
<feature type="domain" description="PIN" evidence="4">
    <location>
        <begin position="395"/>
        <end position="542"/>
    </location>
</feature>
<evidence type="ECO:0000259" key="4">
    <source>
        <dbReference type="SMART" id="SM00670"/>
    </source>
</evidence>
<keyword evidence="2" id="KW-0175">Coiled coil</keyword>
<dbReference type="Proteomes" id="UP000597762">
    <property type="component" value="Unassembled WGS sequence"/>
</dbReference>
<gene>
    <name evidence="5" type="ORF">SPHA_72876</name>
</gene>
<dbReference type="CDD" id="cd09885">
    <property type="entry name" value="PIN_Smg6-like"/>
    <property type="match status" value="1"/>
</dbReference>
<evidence type="ECO:0000313" key="5">
    <source>
        <dbReference type="EMBL" id="CAE1322979.1"/>
    </source>
</evidence>
<dbReference type="SMART" id="SM00670">
    <property type="entry name" value="PINc"/>
    <property type="match status" value="1"/>
</dbReference>
<keyword evidence="6" id="KW-1185">Reference proteome</keyword>
<dbReference type="EC" id="3.1.-.-" evidence="5"/>
<dbReference type="GO" id="GO:0016787">
    <property type="term" value="F:hydrolase activity"/>
    <property type="evidence" value="ECO:0007669"/>
    <property type="project" value="UniProtKB-KW"/>
</dbReference>
<dbReference type="GO" id="GO:0042162">
    <property type="term" value="F:telomeric DNA binding"/>
    <property type="evidence" value="ECO:0007669"/>
    <property type="project" value="TreeGrafter"/>
</dbReference>
<protein>
    <submittedName>
        <fullName evidence="5">SMG6</fullName>
        <ecNumber evidence="5">3.1.-.-</ecNumber>
    </submittedName>
</protein>
<dbReference type="GO" id="GO:0000184">
    <property type="term" value="P:nuclear-transcribed mRNA catabolic process, nonsense-mediated decay"/>
    <property type="evidence" value="ECO:0007669"/>
    <property type="project" value="UniProtKB-KW"/>
</dbReference>
<dbReference type="GO" id="GO:0005697">
    <property type="term" value="C:telomerase holoenzyme complex"/>
    <property type="evidence" value="ECO:0007669"/>
    <property type="project" value="TreeGrafter"/>
</dbReference>
<dbReference type="SUPFAM" id="SSF48452">
    <property type="entry name" value="TPR-like"/>
    <property type="match status" value="1"/>
</dbReference>
<dbReference type="InterPro" id="IPR002716">
    <property type="entry name" value="PIN_dom"/>
</dbReference>